<evidence type="ECO:0000313" key="1">
    <source>
        <dbReference type="EMBL" id="KAL3279177.1"/>
    </source>
</evidence>
<organism evidence="1 2">
    <name type="scientific">Cryptolaemus montrouzieri</name>
    <dbReference type="NCBI Taxonomy" id="559131"/>
    <lineage>
        <taxon>Eukaryota</taxon>
        <taxon>Metazoa</taxon>
        <taxon>Ecdysozoa</taxon>
        <taxon>Arthropoda</taxon>
        <taxon>Hexapoda</taxon>
        <taxon>Insecta</taxon>
        <taxon>Pterygota</taxon>
        <taxon>Neoptera</taxon>
        <taxon>Endopterygota</taxon>
        <taxon>Coleoptera</taxon>
        <taxon>Polyphaga</taxon>
        <taxon>Cucujiformia</taxon>
        <taxon>Coccinelloidea</taxon>
        <taxon>Coccinellidae</taxon>
        <taxon>Scymninae</taxon>
        <taxon>Scymnini</taxon>
        <taxon>Cryptolaemus</taxon>
    </lineage>
</organism>
<proteinExistence type="predicted"/>
<dbReference type="AlphaFoldDB" id="A0ABD2NL69"/>
<name>A0ABD2NL69_9CUCU</name>
<dbReference type="EMBL" id="JABFTP020000124">
    <property type="protein sequence ID" value="KAL3279177.1"/>
    <property type="molecule type" value="Genomic_DNA"/>
</dbReference>
<gene>
    <name evidence="1" type="ORF">HHI36_016690</name>
</gene>
<feature type="non-terminal residue" evidence="1">
    <location>
        <position position="70"/>
    </location>
</feature>
<reference evidence="1 2" key="1">
    <citation type="journal article" date="2021" name="BMC Biol.">
        <title>Horizontally acquired antibacterial genes associated with adaptive radiation of ladybird beetles.</title>
        <authorList>
            <person name="Li H.S."/>
            <person name="Tang X.F."/>
            <person name="Huang Y.H."/>
            <person name="Xu Z.Y."/>
            <person name="Chen M.L."/>
            <person name="Du X.Y."/>
            <person name="Qiu B.Y."/>
            <person name="Chen P.T."/>
            <person name="Zhang W."/>
            <person name="Slipinski A."/>
            <person name="Escalona H.E."/>
            <person name="Waterhouse R.M."/>
            <person name="Zwick A."/>
            <person name="Pang H."/>
        </authorList>
    </citation>
    <scope>NUCLEOTIDE SEQUENCE [LARGE SCALE GENOMIC DNA]</scope>
    <source>
        <strain evidence="1">SYSU2018</strain>
    </source>
</reference>
<protein>
    <submittedName>
        <fullName evidence="1">Uncharacterized protein</fullName>
    </submittedName>
</protein>
<evidence type="ECO:0000313" key="2">
    <source>
        <dbReference type="Proteomes" id="UP001516400"/>
    </source>
</evidence>
<comment type="caution">
    <text evidence="1">The sequence shown here is derived from an EMBL/GenBank/DDBJ whole genome shotgun (WGS) entry which is preliminary data.</text>
</comment>
<accession>A0ABD2NL69</accession>
<sequence>MKALLHGSKVAEMDLKVMYAVLNRILLGTMLKGKVRARNVAPVAFQQLKDVIQEEWDNISQDVSHYIEST</sequence>
<dbReference type="Proteomes" id="UP001516400">
    <property type="component" value="Unassembled WGS sequence"/>
</dbReference>
<keyword evidence="2" id="KW-1185">Reference proteome</keyword>